<keyword evidence="4 11" id="KW-0028">Amino-acid biosynthesis</keyword>
<sequence>MNIILTGFMGTGKSAVGRKLAKKLGMEYLDTDELIEEREGSKIYHIFEKKGEPYFRKLEAAIVKEVSHLDRYVISTGGGVVLKDENIEALRRNGFIICLTANPEVILKRTEKTGDRPLLNEPDPGKRIKELLRMRQAYYEKVDFSVDTSNLGMEEVIRKIEEVLRKKNESCSYRPGGT</sequence>
<name>A0A523V1W3_UNCAE</name>
<dbReference type="EMBL" id="SOJK01000002">
    <property type="protein sequence ID" value="TET48762.1"/>
    <property type="molecule type" value="Genomic_DNA"/>
</dbReference>
<dbReference type="PANTHER" id="PTHR21087">
    <property type="entry name" value="SHIKIMATE KINASE"/>
    <property type="match status" value="1"/>
</dbReference>
<dbReference type="AlphaFoldDB" id="A0A523V1W3"/>
<dbReference type="PROSITE" id="PS01128">
    <property type="entry name" value="SHIKIMATE_KINASE"/>
    <property type="match status" value="1"/>
</dbReference>
<dbReference type="Pfam" id="PF01202">
    <property type="entry name" value="SKI"/>
    <property type="match status" value="1"/>
</dbReference>
<comment type="caution">
    <text evidence="12">The sequence shown here is derived from an EMBL/GenBank/DDBJ whole genome shotgun (WGS) entry which is preliminary data.</text>
</comment>
<dbReference type="PANTHER" id="PTHR21087:SF16">
    <property type="entry name" value="SHIKIMATE KINASE 1, CHLOROPLASTIC"/>
    <property type="match status" value="1"/>
</dbReference>
<feature type="binding site" evidence="11">
    <location>
        <position position="135"/>
    </location>
    <ligand>
        <name>substrate</name>
    </ligand>
</feature>
<keyword evidence="9 11" id="KW-0057">Aromatic amino acid biosynthesis</keyword>
<dbReference type="GO" id="GO:0005524">
    <property type="term" value="F:ATP binding"/>
    <property type="evidence" value="ECO:0007669"/>
    <property type="project" value="UniProtKB-UniRule"/>
</dbReference>
<dbReference type="GO" id="GO:0008652">
    <property type="term" value="P:amino acid biosynthetic process"/>
    <property type="evidence" value="ECO:0007669"/>
    <property type="project" value="UniProtKB-KW"/>
</dbReference>
<organism evidence="12 13">
    <name type="scientific">Aerophobetes bacterium</name>
    <dbReference type="NCBI Taxonomy" id="2030807"/>
    <lineage>
        <taxon>Bacteria</taxon>
        <taxon>Candidatus Aerophobota</taxon>
    </lineage>
</organism>
<protein>
    <recommendedName>
        <fullName evidence="3 11">Shikimate kinase</fullName>
        <shortName evidence="11">SK</shortName>
        <ecNumber evidence="3 11">2.7.1.71</ecNumber>
    </recommendedName>
</protein>
<comment type="caution">
    <text evidence="11">Lacks conserved residue(s) required for the propagation of feature annotation.</text>
</comment>
<dbReference type="InterPro" id="IPR023000">
    <property type="entry name" value="Shikimate_kinase_CS"/>
</dbReference>
<evidence type="ECO:0000256" key="5">
    <source>
        <dbReference type="ARBA" id="ARBA00022679"/>
    </source>
</evidence>
<keyword evidence="7 11" id="KW-0418">Kinase</keyword>
<evidence type="ECO:0000256" key="4">
    <source>
        <dbReference type="ARBA" id="ARBA00022605"/>
    </source>
</evidence>
<evidence type="ECO:0000256" key="1">
    <source>
        <dbReference type="ARBA" id="ARBA00004842"/>
    </source>
</evidence>
<gene>
    <name evidence="11" type="primary">aroK</name>
    <name evidence="12" type="ORF">E3J59_00055</name>
</gene>
<dbReference type="GO" id="GO:0004765">
    <property type="term" value="F:shikimate kinase activity"/>
    <property type="evidence" value="ECO:0007669"/>
    <property type="project" value="UniProtKB-UniRule"/>
</dbReference>
<keyword evidence="5 11" id="KW-0808">Transferase</keyword>
<feature type="binding site" evidence="11">
    <location>
        <position position="78"/>
    </location>
    <ligand>
        <name>substrate</name>
    </ligand>
</feature>
<keyword evidence="11" id="KW-0479">Metal-binding</keyword>
<comment type="subcellular location">
    <subcellularLocation>
        <location evidence="11">Cytoplasm</location>
    </subcellularLocation>
</comment>
<dbReference type="SUPFAM" id="SSF52540">
    <property type="entry name" value="P-loop containing nucleoside triphosphate hydrolases"/>
    <property type="match status" value="1"/>
</dbReference>
<comment type="similarity">
    <text evidence="2 11">Belongs to the shikimate kinase family.</text>
</comment>
<dbReference type="Gene3D" id="3.40.50.300">
    <property type="entry name" value="P-loop containing nucleotide triphosphate hydrolases"/>
    <property type="match status" value="1"/>
</dbReference>
<feature type="binding site" evidence="11">
    <location>
        <position position="116"/>
    </location>
    <ligand>
        <name>ATP</name>
        <dbReference type="ChEBI" id="CHEBI:30616"/>
    </ligand>
</feature>
<dbReference type="InterPro" id="IPR000623">
    <property type="entry name" value="Shikimate_kinase/TSH1"/>
</dbReference>
<comment type="pathway">
    <text evidence="1 11">Metabolic intermediate biosynthesis; chorismate biosynthesis; chorismate from D-erythrose 4-phosphate and phosphoenolpyruvate: step 5/7.</text>
</comment>
<feature type="binding site" evidence="11">
    <location>
        <position position="14"/>
    </location>
    <ligand>
        <name>Mg(2+)</name>
        <dbReference type="ChEBI" id="CHEBI:18420"/>
    </ligand>
</feature>
<proteinExistence type="inferred from homology"/>
<dbReference type="InterPro" id="IPR031322">
    <property type="entry name" value="Shikimate/glucono_kinase"/>
</dbReference>
<evidence type="ECO:0000313" key="12">
    <source>
        <dbReference type="EMBL" id="TET48762.1"/>
    </source>
</evidence>
<dbReference type="GO" id="GO:0005829">
    <property type="term" value="C:cytosol"/>
    <property type="evidence" value="ECO:0007669"/>
    <property type="project" value="TreeGrafter"/>
</dbReference>
<keyword evidence="6 11" id="KW-0547">Nucleotide-binding</keyword>
<comment type="function">
    <text evidence="11">Catalyzes the specific phosphorylation of the 3-hydroxyl group of shikimic acid using ATP as a cosubstrate.</text>
</comment>
<dbReference type="GO" id="GO:0009423">
    <property type="term" value="P:chorismate biosynthetic process"/>
    <property type="evidence" value="ECO:0007669"/>
    <property type="project" value="UniProtKB-UniRule"/>
</dbReference>
<evidence type="ECO:0000256" key="2">
    <source>
        <dbReference type="ARBA" id="ARBA00006997"/>
    </source>
</evidence>
<feature type="binding site" evidence="11">
    <location>
        <begin position="10"/>
        <end position="15"/>
    </location>
    <ligand>
        <name>ATP</name>
        <dbReference type="ChEBI" id="CHEBI:30616"/>
    </ligand>
</feature>
<feature type="binding site" evidence="11">
    <location>
        <position position="32"/>
    </location>
    <ligand>
        <name>substrate</name>
    </ligand>
</feature>
<evidence type="ECO:0000256" key="10">
    <source>
        <dbReference type="ARBA" id="ARBA00048567"/>
    </source>
</evidence>
<evidence type="ECO:0000256" key="6">
    <source>
        <dbReference type="ARBA" id="ARBA00022741"/>
    </source>
</evidence>
<dbReference type="CDD" id="cd00464">
    <property type="entry name" value="SK"/>
    <property type="match status" value="1"/>
</dbReference>
<dbReference type="Proteomes" id="UP000320679">
    <property type="component" value="Unassembled WGS sequence"/>
</dbReference>
<comment type="catalytic activity">
    <reaction evidence="10 11">
        <text>shikimate + ATP = 3-phosphoshikimate + ADP + H(+)</text>
        <dbReference type="Rhea" id="RHEA:13121"/>
        <dbReference type="ChEBI" id="CHEBI:15378"/>
        <dbReference type="ChEBI" id="CHEBI:30616"/>
        <dbReference type="ChEBI" id="CHEBI:36208"/>
        <dbReference type="ChEBI" id="CHEBI:145989"/>
        <dbReference type="ChEBI" id="CHEBI:456216"/>
        <dbReference type="EC" id="2.7.1.71"/>
    </reaction>
</comment>
<evidence type="ECO:0000256" key="11">
    <source>
        <dbReference type="HAMAP-Rule" id="MF_00109"/>
    </source>
</evidence>
<reference evidence="12 13" key="1">
    <citation type="submission" date="2019-03" db="EMBL/GenBank/DDBJ databases">
        <title>Metabolic potential of uncultured bacteria and archaea associated with petroleum seepage in deep-sea sediments.</title>
        <authorList>
            <person name="Dong X."/>
            <person name="Hubert C."/>
        </authorList>
    </citation>
    <scope>NUCLEOTIDE SEQUENCE [LARGE SCALE GENOMIC DNA]</scope>
    <source>
        <strain evidence="12">E29_bin78</strain>
    </source>
</reference>
<dbReference type="InterPro" id="IPR027417">
    <property type="entry name" value="P-loop_NTPase"/>
</dbReference>
<comment type="subunit">
    <text evidence="11">Monomer.</text>
</comment>
<evidence type="ECO:0000256" key="3">
    <source>
        <dbReference type="ARBA" id="ARBA00012154"/>
    </source>
</evidence>
<dbReference type="GO" id="GO:0009073">
    <property type="term" value="P:aromatic amino acid family biosynthetic process"/>
    <property type="evidence" value="ECO:0007669"/>
    <property type="project" value="UniProtKB-KW"/>
</dbReference>
<evidence type="ECO:0000313" key="13">
    <source>
        <dbReference type="Proteomes" id="UP000320679"/>
    </source>
</evidence>
<evidence type="ECO:0000256" key="9">
    <source>
        <dbReference type="ARBA" id="ARBA00023141"/>
    </source>
</evidence>
<dbReference type="UniPathway" id="UPA00053">
    <property type="reaction ID" value="UER00088"/>
</dbReference>
<dbReference type="EC" id="2.7.1.71" evidence="3 11"/>
<evidence type="ECO:0000256" key="7">
    <source>
        <dbReference type="ARBA" id="ARBA00022777"/>
    </source>
</evidence>
<keyword evidence="11" id="KW-0460">Magnesium</keyword>
<feature type="binding site" evidence="11">
    <location>
        <position position="56"/>
    </location>
    <ligand>
        <name>substrate</name>
    </ligand>
</feature>
<keyword evidence="8 11" id="KW-0067">ATP-binding</keyword>
<dbReference type="NCBIfam" id="NF010553">
    <property type="entry name" value="PRK13947.1"/>
    <property type="match status" value="1"/>
</dbReference>
<dbReference type="HAMAP" id="MF_00109">
    <property type="entry name" value="Shikimate_kinase"/>
    <property type="match status" value="1"/>
</dbReference>
<accession>A0A523V1W3</accession>
<dbReference type="GO" id="GO:0000287">
    <property type="term" value="F:magnesium ion binding"/>
    <property type="evidence" value="ECO:0007669"/>
    <property type="project" value="UniProtKB-UniRule"/>
</dbReference>
<keyword evidence="11" id="KW-0963">Cytoplasm</keyword>
<evidence type="ECO:0000256" key="8">
    <source>
        <dbReference type="ARBA" id="ARBA00022840"/>
    </source>
</evidence>
<comment type="cofactor">
    <cofactor evidence="11">
        <name>Mg(2+)</name>
        <dbReference type="ChEBI" id="CHEBI:18420"/>
    </cofactor>
    <text evidence="11">Binds 1 Mg(2+) ion per subunit.</text>
</comment>
<dbReference type="PRINTS" id="PR01100">
    <property type="entry name" value="SHIKIMTKNASE"/>
</dbReference>